<feature type="region of interest" description="Disordered" evidence="1">
    <location>
        <begin position="1"/>
        <end position="56"/>
    </location>
</feature>
<feature type="compositionally biased region" description="Basic and acidic residues" evidence="1">
    <location>
        <begin position="1"/>
        <end position="10"/>
    </location>
</feature>
<reference evidence="3" key="1">
    <citation type="journal article" date="2011" name="PLoS Genet.">
        <title>Azospirillum genomes reveal transition of bacteria from aquatic to terrestrial environments.</title>
        <authorList>
            <person name="Wisniewski-Dye F."/>
            <person name="Borziak K."/>
            <person name="Khalsa-Moyers G."/>
            <person name="Alexandre G."/>
            <person name="Sukharnikov L.O."/>
            <person name="Wuichet K."/>
            <person name="Hurst G.B."/>
            <person name="McDonald W.H."/>
            <person name="Robertson J.S."/>
            <person name="Barbe V."/>
            <person name="Calteau A."/>
            <person name="Rouy Z."/>
            <person name="Mangenot S."/>
            <person name="Prigent-Combaret C."/>
            <person name="Normand P."/>
            <person name="Boyer M."/>
            <person name="Siguier P."/>
            <person name="Dessaux Y."/>
            <person name="Elmerich C."/>
            <person name="Condemine G."/>
            <person name="Krishnen G."/>
            <person name="Kennedy I."/>
            <person name="Paterson A.H."/>
            <person name="Gonzalez V."/>
            <person name="Mavingui P."/>
            <person name="Zhulin I.B."/>
        </authorList>
    </citation>
    <scope>NUCLEOTIDE SEQUENCE [LARGE SCALE GENOMIC DNA]</scope>
    <source>
        <strain evidence="3">4B</strain>
    </source>
</reference>
<name>G7Z669_AZOL4</name>
<accession>G7Z669</accession>
<proteinExistence type="predicted"/>
<protein>
    <submittedName>
        <fullName evidence="2">Uncharacterized protein</fullName>
    </submittedName>
</protein>
<evidence type="ECO:0000256" key="1">
    <source>
        <dbReference type="SAM" id="MobiDB-lite"/>
    </source>
</evidence>
<organism evidence="2 3">
    <name type="scientific">Azospirillum lipoferum (strain 4B)</name>
    <dbReference type="NCBI Taxonomy" id="862719"/>
    <lineage>
        <taxon>Bacteria</taxon>
        <taxon>Pseudomonadati</taxon>
        <taxon>Pseudomonadota</taxon>
        <taxon>Alphaproteobacteria</taxon>
        <taxon>Rhodospirillales</taxon>
        <taxon>Azospirillaceae</taxon>
        <taxon>Azospirillum</taxon>
    </lineage>
</organism>
<sequence>MMSGQHDRMPRSVRLGIRLPRPTGARPMAATWNQANPESRETRRRSLLPQHAAPRKGVAKIIWTCDSGDTRSQ</sequence>
<dbReference type="Proteomes" id="UP000005667">
    <property type="component" value="Chromosome"/>
</dbReference>
<evidence type="ECO:0000313" key="2">
    <source>
        <dbReference type="EMBL" id="CBS86450.1"/>
    </source>
</evidence>
<dbReference type="HOGENOM" id="CLU_2696593_0_0_5"/>
<dbReference type="KEGG" id="ali:AZOLI_1125"/>
<dbReference type="AlphaFoldDB" id="G7Z669"/>
<evidence type="ECO:0000313" key="3">
    <source>
        <dbReference type="Proteomes" id="UP000005667"/>
    </source>
</evidence>
<gene>
    <name evidence="2" type="ordered locus">AZOLI_1125</name>
</gene>
<dbReference type="EMBL" id="FQ311868">
    <property type="protein sequence ID" value="CBS86450.1"/>
    <property type="molecule type" value="Genomic_DNA"/>
</dbReference>
<keyword evidence="3" id="KW-1185">Reference proteome</keyword>